<dbReference type="PROSITE" id="PS51257">
    <property type="entry name" value="PROKAR_LIPOPROTEIN"/>
    <property type="match status" value="1"/>
</dbReference>
<proteinExistence type="inferred from homology"/>
<evidence type="ECO:0000256" key="10">
    <source>
        <dbReference type="SAM" id="SignalP"/>
    </source>
</evidence>
<evidence type="ECO:0000313" key="13">
    <source>
        <dbReference type="EMBL" id="TQV69923.1"/>
    </source>
</evidence>
<dbReference type="Proteomes" id="UP000319732">
    <property type="component" value="Unassembled WGS sequence"/>
</dbReference>
<feature type="domain" description="TonB-dependent receptor plug" evidence="12">
    <location>
        <begin position="66"/>
        <end position="186"/>
    </location>
</feature>
<feature type="signal peptide" evidence="10">
    <location>
        <begin position="1"/>
        <end position="32"/>
    </location>
</feature>
<comment type="caution">
    <text evidence="13">The sequence shown here is derived from an EMBL/GenBank/DDBJ whole genome shotgun (WGS) entry which is preliminary data.</text>
</comment>
<dbReference type="InterPro" id="IPR036942">
    <property type="entry name" value="Beta-barrel_TonB_sf"/>
</dbReference>
<keyword evidence="14" id="KW-1185">Reference proteome</keyword>
<dbReference type="Gene3D" id="2.170.130.10">
    <property type="entry name" value="TonB-dependent receptor, plug domain"/>
    <property type="match status" value="1"/>
</dbReference>
<name>A0A545SY86_9GAMM</name>
<sequence>MKNKKSFSRKSGVQALLVATSCSTAVIQPVLAQNGTEIAYQDTSGSTVIEEIAVVGTRREGRSATQAPVPVDVLNQADLEAQGSTDILDVLTNVVPSYNVGREPISDAGTLVRPANLRGLPSDSTLVLVNGKRRHRGAVIGEFISGINKGAQGVDLAPIPGIAMRQVEVLRDGAAAQYGSDAIAGVINFVLADDPEARKIQVSTGEYSEGDGSIKQISGLFGTHLGTNGFATLAFEAKDTSPTSRGVQDTGAQTLIDAGNEAVPNPVVVWGTPEITEDYKVFFNAAVETGVDGEAYAFGNYATRDTDGSFFYRNPTNRSGVYSNDGGASLLVADLTDDGSGACSSAPADLQQTMDDPDCFVFNELYPGGFTPRFGGKVIDTSFVAGVRGEWSDNLKYDLSASFGQSEIQYEMRNSLNASYGPNTPTNFSLGTQIQSERLLNADFSYPIDIGLASDLNIAFGAQFHDEEFEIIAGQTESWAPGGLEEQGFSIGSNGFQGFSSDVAGRFSRTSQALYIDTEADVTDNWLMSVALRFEDFDDFGSTTDFKIATRLNVTDSFSLRGAYSTGFRAPTVGQSDLRRSATSFENGQLIDTLVVSPTSAVALQKGGQQLEPEESTSFSIGTVLSLGSIDLTIDYFNIEVDDRLSLKEDTITAADISALEAAGVINAASISSVQFFVNDFSSETQGVDLVATWPLESDLGNTDFTLAYNWTETEITAGDEISEARIRELEESLPESRLTLTTLHTSGDWSFMLRGNYYDETFEFVFNDTSVPVTTPSLFVVDAEVGYQVTESISLNVGAKNLFDERPDEWSVPQADESVWTGRTPGFLGAIYPLNSAAGFNGAYYYLRAGINF</sequence>
<keyword evidence="13" id="KW-0675">Receptor</keyword>
<organism evidence="13 14">
    <name type="scientific">Exilibacterium tricleocarpae</name>
    <dbReference type="NCBI Taxonomy" id="2591008"/>
    <lineage>
        <taxon>Bacteria</taxon>
        <taxon>Pseudomonadati</taxon>
        <taxon>Pseudomonadota</taxon>
        <taxon>Gammaproteobacteria</taxon>
        <taxon>Cellvibrionales</taxon>
        <taxon>Cellvibrionaceae</taxon>
        <taxon>Exilibacterium</taxon>
    </lineage>
</organism>
<keyword evidence="5 9" id="KW-0798">TonB box</keyword>
<evidence type="ECO:0000259" key="11">
    <source>
        <dbReference type="Pfam" id="PF00593"/>
    </source>
</evidence>
<evidence type="ECO:0000313" key="14">
    <source>
        <dbReference type="Proteomes" id="UP000319732"/>
    </source>
</evidence>
<feature type="chain" id="PRO_5022173208" evidence="10">
    <location>
        <begin position="33"/>
        <end position="854"/>
    </location>
</feature>
<dbReference type="PANTHER" id="PTHR47234">
    <property type="match status" value="1"/>
</dbReference>
<dbReference type="Gene3D" id="2.40.170.20">
    <property type="entry name" value="TonB-dependent receptor, beta-barrel domain"/>
    <property type="match status" value="1"/>
</dbReference>
<evidence type="ECO:0000256" key="7">
    <source>
        <dbReference type="ARBA" id="ARBA00023237"/>
    </source>
</evidence>
<evidence type="ECO:0000256" key="4">
    <source>
        <dbReference type="ARBA" id="ARBA00022692"/>
    </source>
</evidence>
<dbReference type="InterPro" id="IPR012910">
    <property type="entry name" value="Plug_dom"/>
</dbReference>
<keyword evidence="10" id="KW-0732">Signal</keyword>
<dbReference type="InterPro" id="IPR000531">
    <property type="entry name" value="Beta-barrel_TonB"/>
</dbReference>
<comment type="subcellular location">
    <subcellularLocation>
        <location evidence="1 8">Cell outer membrane</location>
        <topology evidence="1 8">Multi-pass membrane protein</topology>
    </subcellularLocation>
</comment>
<comment type="similarity">
    <text evidence="8 9">Belongs to the TonB-dependent receptor family.</text>
</comment>
<dbReference type="PANTHER" id="PTHR47234:SF3">
    <property type="entry name" value="SECRETIN_TONB SHORT N-TERMINAL DOMAIN-CONTAINING PROTEIN"/>
    <property type="match status" value="1"/>
</dbReference>
<dbReference type="InterPro" id="IPR039426">
    <property type="entry name" value="TonB-dep_rcpt-like"/>
</dbReference>
<dbReference type="PROSITE" id="PS52016">
    <property type="entry name" value="TONB_DEPENDENT_REC_3"/>
    <property type="match status" value="1"/>
</dbReference>
<dbReference type="RefSeq" id="WP_142929201.1">
    <property type="nucleotide sequence ID" value="NZ_ML660104.1"/>
</dbReference>
<keyword evidence="2 8" id="KW-0813">Transport</keyword>
<dbReference type="OrthoDB" id="9805434at2"/>
<dbReference type="Pfam" id="PF00593">
    <property type="entry name" value="TonB_dep_Rec_b-barrel"/>
    <property type="match status" value="1"/>
</dbReference>
<dbReference type="GO" id="GO:0009279">
    <property type="term" value="C:cell outer membrane"/>
    <property type="evidence" value="ECO:0007669"/>
    <property type="project" value="UniProtKB-SubCell"/>
</dbReference>
<evidence type="ECO:0000256" key="3">
    <source>
        <dbReference type="ARBA" id="ARBA00022452"/>
    </source>
</evidence>
<dbReference type="EMBL" id="VHSG01000026">
    <property type="protein sequence ID" value="TQV69923.1"/>
    <property type="molecule type" value="Genomic_DNA"/>
</dbReference>
<protein>
    <submittedName>
        <fullName evidence="13">TonB-dependent receptor</fullName>
    </submittedName>
</protein>
<keyword evidence="7 8" id="KW-0998">Cell outer membrane</keyword>
<evidence type="ECO:0000259" key="12">
    <source>
        <dbReference type="Pfam" id="PF07715"/>
    </source>
</evidence>
<gene>
    <name evidence="13" type="ORF">FKG94_22485</name>
</gene>
<keyword evidence="3 8" id="KW-1134">Transmembrane beta strand</keyword>
<keyword evidence="6 8" id="KW-0472">Membrane</keyword>
<dbReference type="Pfam" id="PF07715">
    <property type="entry name" value="Plug"/>
    <property type="match status" value="1"/>
</dbReference>
<feature type="domain" description="TonB-dependent receptor-like beta-barrel" evidence="11">
    <location>
        <begin position="327"/>
        <end position="803"/>
    </location>
</feature>
<reference evidence="13 14" key="1">
    <citation type="submission" date="2019-06" db="EMBL/GenBank/DDBJ databases">
        <title>Whole genome sequence for Cellvibrionaceae sp. R142.</title>
        <authorList>
            <person name="Wang G."/>
        </authorList>
    </citation>
    <scope>NUCLEOTIDE SEQUENCE [LARGE SCALE GENOMIC DNA]</scope>
    <source>
        <strain evidence="13 14">R142</strain>
    </source>
</reference>
<dbReference type="AlphaFoldDB" id="A0A545SY86"/>
<evidence type="ECO:0000256" key="1">
    <source>
        <dbReference type="ARBA" id="ARBA00004571"/>
    </source>
</evidence>
<evidence type="ECO:0000256" key="5">
    <source>
        <dbReference type="ARBA" id="ARBA00023077"/>
    </source>
</evidence>
<dbReference type="SUPFAM" id="SSF56935">
    <property type="entry name" value="Porins"/>
    <property type="match status" value="1"/>
</dbReference>
<evidence type="ECO:0000256" key="9">
    <source>
        <dbReference type="RuleBase" id="RU003357"/>
    </source>
</evidence>
<evidence type="ECO:0000256" key="8">
    <source>
        <dbReference type="PROSITE-ProRule" id="PRU01360"/>
    </source>
</evidence>
<accession>A0A545SY86</accession>
<evidence type="ECO:0000256" key="6">
    <source>
        <dbReference type="ARBA" id="ARBA00023136"/>
    </source>
</evidence>
<keyword evidence="4 8" id="KW-0812">Transmembrane</keyword>
<dbReference type="InterPro" id="IPR037066">
    <property type="entry name" value="Plug_dom_sf"/>
</dbReference>
<evidence type="ECO:0000256" key="2">
    <source>
        <dbReference type="ARBA" id="ARBA00022448"/>
    </source>
</evidence>